<dbReference type="Proteomes" id="UP001228690">
    <property type="component" value="Chromosome"/>
</dbReference>
<dbReference type="EMBL" id="CP123443">
    <property type="protein sequence ID" value="WGK70126.1"/>
    <property type="molecule type" value="Genomic_DNA"/>
</dbReference>
<dbReference type="Gene3D" id="3.40.50.300">
    <property type="entry name" value="P-loop containing nucleotide triphosphate hydrolases"/>
    <property type="match status" value="1"/>
</dbReference>
<dbReference type="GO" id="GO:0016301">
    <property type="term" value="F:kinase activity"/>
    <property type="evidence" value="ECO:0007669"/>
    <property type="project" value="UniProtKB-KW"/>
</dbReference>
<keyword evidence="1" id="KW-0418">Kinase</keyword>
<protein>
    <submittedName>
        <fullName evidence="1">Cytidylate kinase family protein</fullName>
    </submittedName>
</protein>
<reference evidence="1 2" key="1">
    <citation type="submission" date="2023-04" db="EMBL/GenBank/DDBJ databases">
        <title>Spirochaete genome identified in red abalone sample constitutes a novel genus.</title>
        <authorList>
            <person name="Sharma S.P."/>
            <person name="Purcell C.M."/>
            <person name="Hyde J.R."/>
            <person name="Severin A.J."/>
        </authorList>
    </citation>
    <scope>NUCLEOTIDE SEQUENCE [LARGE SCALE GENOMIC DNA]</scope>
    <source>
        <strain evidence="1 2">SP-2023</strain>
    </source>
</reference>
<accession>A0ABY8MJS0</accession>
<proteinExistence type="predicted"/>
<dbReference type="RefSeq" id="WP_326928333.1">
    <property type="nucleotide sequence ID" value="NZ_CP123443.1"/>
</dbReference>
<gene>
    <name evidence="1" type="ORF">P0082_04500</name>
</gene>
<dbReference type="Pfam" id="PF13189">
    <property type="entry name" value="Cytidylate_kin2"/>
    <property type="match status" value="1"/>
</dbReference>
<evidence type="ECO:0000313" key="2">
    <source>
        <dbReference type="Proteomes" id="UP001228690"/>
    </source>
</evidence>
<keyword evidence="2" id="KW-1185">Reference proteome</keyword>
<name>A0ABY8MJS0_9SPIO</name>
<evidence type="ECO:0000313" key="1">
    <source>
        <dbReference type="EMBL" id="WGK70126.1"/>
    </source>
</evidence>
<organism evidence="1 2">
    <name type="scientific">Candidatus Haliotispira prima</name>
    <dbReference type="NCBI Taxonomy" id="3034016"/>
    <lineage>
        <taxon>Bacteria</taxon>
        <taxon>Pseudomonadati</taxon>
        <taxon>Spirochaetota</taxon>
        <taxon>Spirochaetia</taxon>
        <taxon>Spirochaetales</taxon>
        <taxon>Spirochaetaceae</taxon>
        <taxon>Candidatus Haliotispira</taxon>
    </lineage>
</organism>
<sequence length="273" mass="32220">MIYTLSREGGIDFSSILADLKEQDISVLDSEALHEEQMKLDCKEHMLKNFGEYSPRFRDLWGIHKDYYLSFLRLSVYRFAMRDSGIIYGHGASFILSQLPAIMKIKLIAPEDYRVRLVSEKQEISEHQARVLIHKRERERISFHRFFFDADWNDESCYDLTLNLSANNFSNILETALNTPFPQERVTGRKKQLEGLIEAEKLYMDLLFEKKLFIDLLKVRFCEEEKTIQMEGIIGDSKTQEKARQCALERHPDFQIELNFELMQSSYLYFPSI</sequence>
<keyword evidence="1" id="KW-0808">Transferase</keyword>
<dbReference type="InterPro" id="IPR027417">
    <property type="entry name" value="P-loop_NTPase"/>
</dbReference>